<dbReference type="AlphaFoldDB" id="X1NIH4"/>
<comment type="caution">
    <text evidence="1">The sequence shown here is derived from an EMBL/GenBank/DDBJ whole genome shotgun (WGS) entry which is preliminary data.</text>
</comment>
<gene>
    <name evidence="1" type="ORF">S06H3_32531</name>
</gene>
<name>X1NIH4_9ZZZZ</name>
<evidence type="ECO:0000313" key="1">
    <source>
        <dbReference type="EMBL" id="GAI30001.1"/>
    </source>
</evidence>
<organism evidence="1">
    <name type="scientific">marine sediment metagenome</name>
    <dbReference type="NCBI Taxonomy" id="412755"/>
    <lineage>
        <taxon>unclassified sequences</taxon>
        <taxon>metagenomes</taxon>
        <taxon>ecological metagenomes</taxon>
    </lineage>
</organism>
<reference evidence="1" key="1">
    <citation type="journal article" date="2014" name="Front. Microbiol.">
        <title>High frequency of phylogenetically diverse reductive dehalogenase-homologous genes in deep subseafloor sedimentary metagenomes.</title>
        <authorList>
            <person name="Kawai M."/>
            <person name="Futagami T."/>
            <person name="Toyoda A."/>
            <person name="Takaki Y."/>
            <person name="Nishi S."/>
            <person name="Hori S."/>
            <person name="Arai W."/>
            <person name="Tsubouchi T."/>
            <person name="Morono Y."/>
            <person name="Uchiyama I."/>
            <person name="Ito T."/>
            <person name="Fujiyama A."/>
            <person name="Inagaki F."/>
            <person name="Takami H."/>
        </authorList>
    </citation>
    <scope>NUCLEOTIDE SEQUENCE</scope>
    <source>
        <strain evidence="1">Expedition CK06-06</strain>
    </source>
</reference>
<feature type="non-terminal residue" evidence="1">
    <location>
        <position position="1"/>
    </location>
</feature>
<proteinExistence type="predicted"/>
<dbReference type="EMBL" id="BARV01019352">
    <property type="protein sequence ID" value="GAI30001.1"/>
    <property type="molecule type" value="Genomic_DNA"/>
</dbReference>
<protein>
    <submittedName>
        <fullName evidence="1">Uncharacterized protein</fullName>
    </submittedName>
</protein>
<accession>X1NIH4</accession>
<sequence length="54" mass="6052">GLGGGHDEREQTLNQILVEMDGFDTDTSVMFWRLPTVLIYSTRLYFALVASTGE</sequence>